<evidence type="ECO:0000313" key="1">
    <source>
        <dbReference type="EMBL" id="OXM54479.1"/>
    </source>
</evidence>
<evidence type="ECO:0000313" key="2">
    <source>
        <dbReference type="Proteomes" id="UP000215563"/>
    </source>
</evidence>
<organism evidence="1 2">
    <name type="scientific">Amycolatopsis alba DSM 44262</name>
    <dbReference type="NCBI Taxonomy" id="1125972"/>
    <lineage>
        <taxon>Bacteria</taxon>
        <taxon>Bacillati</taxon>
        <taxon>Actinomycetota</taxon>
        <taxon>Actinomycetes</taxon>
        <taxon>Pseudonocardiales</taxon>
        <taxon>Pseudonocardiaceae</taxon>
        <taxon>Amycolatopsis</taxon>
    </lineage>
</organism>
<dbReference type="AlphaFoldDB" id="A0A229S706"/>
<accession>A0A229S706</accession>
<comment type="caution">
    <text evidence="1">The sequence shown here is derived from an EMBL/GenBank/DDBJ whole genome shotgun (WGS) entry which is preliminary data.</text>
</comment>
<gene>
    <name evidence="1" type="ORF">CFP75_05265</name>
</gene>
<dbReference type="OrthoDB" id="3391796at2"/>
<dbReference type="Proteomes" id="UP000215563">
    <property type="component" value="Unassembled WGS sequence"/>
</dbReference>
<dbReference type="EMBL" id="NMQU01000013">
    <property type="protein sequence ID" value="OXM54479.1"/>
    <property type="molecule type" value="Genomic_DNA"/>
</dbReference>
<keyword evidence="2" id="KW-1185">Reference proteome</keyword>
<reference evidence="1 2" key="1">
    <citation type="submission" date="2017-07" db="EMBL/GenBank/DDBJ databases">
        <title>Amycolatopsis alba DSM 44262 Genome sequencing and assembly.</title>
        <authorList>
            <person name="Kaur N."/>
            <person name="Mayilraj S."/>
        </authorList>
    </citation>
    <scope>NUCLEOTIDE SEQUENCE [LARGE SCALE GENOMIC DNA]</scope>
    <source>
        <strain evidence="1 2">DSM 44262</strain>
    </source>
</reference>
<sequence>MCHIDLAAAATAITALTAAYPQLAQEGSPHPALVGCENVAWSAIPGCPEGVPVVLRGLLDADAAEEAERVLGWLVMSSPLRISAVMPAVVPFLLRLAADSTVLGRRQLFDMVLVAAALSEPTDPDNATALVINGREEDHPERALCRSAFVANADHVTRLLADTGLSADIGLCDYERTCLLQAAGL</sequence>
<name>A0A229S706_AMYAL</name>
<protein>
    <submittedName>
        <fullName evidence="1">Uncharacterized protein</fullName>
    </submittedName>
</protein>
<proteinExistence type="predicted"/>